<accession>A0A833Q8F4</accession>
<dbReference type="EMBL" id="SWLB01000027">
    <property type="protein sequence ID" value="KAF3321115.1"/>
    <property type="molecule type" value="Genomic_DNA"/>
</dbReference>
<gene>
    <name evidence="1" type="ORF">FCM35_KLT14368</name>
</gene>
<protein>
    <submittedName>
        <fullName evidence="1">Uncharacterized protein</fullName>
    </submittedName>
</protein>
<evidence type="ECO:0000313" key="2">
    <source>
        <dbReference type="Proteomes" id="UP000623129"/>
    </source>
</evidence>
<proteinExistence type="predicted"/>
<reference evidence="1" key="1">
    <citation type="submission" date="2020-01" db="EMBL/GenBank/DDBJ databases">
        <title>Genome sequence of Kobresia littledalei, the first chromosome-level genome in the family Cyperaceae.</title>
        <authorList>
            <person name="Qu G."/>
        </authorList>
    </citation>
    <scope>NUCLEOTIDE SEQUENCE</scope>
    <source>
        <strain evidence="1">C.B.Clarke</strain>
        <tissue evidence="1">Leaf</tissue>
    </source>
</reference>
<comment type="caution">
    <text evidence="1">The sequence shown here is derived from an EMBL/GenBank/DDBJ whole genome shotgun (WGS) entry which is preliminary data.</text>
</comment>
<organism evidence="1 2">
    <name type="scientific">Carex littledalei</name>
    <dbReference type="NCBI Taxonomy" id="544730"/>
    <lineage>
        <taxon>Eukaryota</taxon>
        <taxon>Viridiplantae</taxon>
        <taxon>Streptophyta</taxon>
        <taxon>Embryophyta</taxon>
        <taxon>Tracheophyta</taxon>
        <taxon>Spermatophyta</taxon>
        <taxon>Magnoliopsida</taxon>
        <taxon>Liliopsida</taxon>
        <taxon>Poales</taxon>
        <taxon>Cyperaceae</taxon>
        <taxon>Cyperoideae</taxon>
        <taxon>Cariceae</taxon>
        <taxon>Carex</taxon>
        <taxon>Carex subgen. Euthyceras</taxon>
    </lineage>
</organism>
<sequence>MADRRCDDRCGCPVPCPGGTAYSGLEPILRSGPTLYAHAGSTAAVILARAGGSGREPEWVRLLAHAGRPAPVRRAQPKAVSERCNLPQLCW</sequence>
<evidence type="ECO:0000313" key="1">
    <source>
        <dbReference type="EMBL" id="KAF3321115.1"/>
    </source>
</evidence>
<dbReference type="AlphaFoldDB" id="A0A833Q8F4"/>
<dbReference type="Proteomes" id="UP000623129">
    <property type="component" value="Unassembled WGS sequence"/>
</dbReference>
<name>A0A833Q8F4_9POAL</name>
<keyword evidence="2" id="KW-1185">Reference proteome</keyword>
<dbReference type="OrthoDB" id="1929463at2759"/>